<feature type="transmembrane region" description="Helical" evidence="1">
    <location>
        <begin position="16"/>
        <end position="37"/>
    </location>
</feature>
<dbReference type="PATRIC" id="fig|1227456.3.peg.2287"/>
<organism evidence="2 3">
    <name type="scientific">Halococcus salifodinae DSM 8989</name>
    <dbReference type="NCBI Taxonomy" id="1227456"/>
    <lineage>
        <taxon>Archaea</taxon>
        <taxon>Methanobacteriati</taxon>
        <taxon>Methanobacteriota</taxon>
        <taxon>Stenosarchaea group</taxon>
        <taxon>Halobacteria</taxon>
        <taxon>Halobacteriales</taxon>
        <taxon>Halococcaceae</taxon>
        <taxon>Halococcus</taxon>
    </lineage>
</organism>
<dbReference type="AlphaFoldDB" id="M0N546"/>
<dbReference type="Proteomes" id="UP000011625">
    <property type="component" value="Unassembled WGS sequence"/>
</dbReference>
<comment type="caution">
    <text evidence="2">The sequence shown here is derived from an EMBL/GenBank/DDBJ whole genome shotgun (WGS) entry which is preliminary data.</text>
</comment>
<evidence type="ECO:0000313" key="3">
    <source>
        <dbReference type="Proteomes" id="UP000011625"/>
    </source>
</evidence>
<dbReference type="RefSeq" id="WP_005043425.1">
    <property type="nucleotide sequence ID" value="NZ_AOME01000054.1"/>
</dbReference>
<evidence type="ECO:0000256" key="1">
    <source>
        <dbReference type="SAM" id="Phobius"/>
    </source>
</evidence>
<evidence type="ECO:0000313" key="2">
    <source>
        <dbReference type="EMBL" id="EMA52673.1"/>
    </source>
</evidence>
<keyword evidence="3" id="KW-1185">Reference proteome</keyword>
<proteinExistence type="predicted"/>
<name>M0N546_9EURY</name>
<accession>M0N546</accession>
<keyword evidence="1" id="KW-0812">Transmembrane</keyword>
<dbReference type="EMBL" id="AOME01000054">
    <property type="protein sequence ID" value="EMA52673.1"/>
    <property type="molecule type" value="Genomic_DNA"/>
</dbReference>
<gene>
    <name evidence="2" type="ORF">C450_11268</name>
</gene>
<dbReference type="OrthoDB" id="376905at2157"/>
<protein>
    <submittedName>
        <fullName evidence="2">Uncharacterized protein</fullName>
    </submittedName>
</protein>
<feature type="transmembrane region" description="Helical" evidence="1">
    <location>
        <begin position="57"/>
        <end position="80"/>
    </location>
</feature>
<keyword evidence="1" id="KW-1133">Transmembrane helix</keyword>
<sequence length="86" mass="9518">MSRPPRSIYGVDPRTAIRLVTVVVVFVPFVALFHETLFAYVDLLTATGVPSSRELTLALLAAFSIVPPLAIAIRVADLLYERYIDE</sequence>
<reference evidence="2 3" key="1">
    <citation type="journal article" date="2014" name="PLoS Genet.">
        <title>Phylogenetically driven sequencing of extremely halophilic archaea reveals strategies for static and dynamic osmo-response.</title>
        <authorList>
            <person name="Becker E.A."/>
            <person name="Seitzer P.M."/>
            <person name="Tritt A."/>
            <person name="Larsen D."/>
            <person name="Krusor M."/>
            <person name="Yao A.I."/>
            <person name="Wu D."/>
            <person name="Madern D."/>
            <person name="Eisen J.A."/>
            <person name="Darling A.E."/>
            <person name="Facciotti M.T."/>
        </authorList>
    </citation>
    <scope>NUCLEOTIDE SEQUENCE [LARGE SCALE GENOMIC DNA]</scope>
    <source>
        <strain evidence="2 3">DSM 8989</strain>
    </source>
</reference>
<dbReference type="STRING" id="1227456.C450_11268"/>
<keyword evidence="1" id="KW-0472">Membrane</keyword>